<dbReference type="SUPFAM" id="SSF50969">
    <property type="entry name" value="YVTN repeat-like/Quinoprotein amine dehydrogenase"/>
    <property type="match status" value="1"/>
</dbReference>
<dbReference type="EMBL" id="CAJNOT010000131">
    <property type="protein sequence ID" value="CAF0855295.1"/>
    <property type="molecule type" value="Genomic_DNA"/>
</dbReference>
<name>A0A813WFR4_9BILA</name>
<evidence type="ECO:0000313" key="1">
    <source>
        <dbReference type="EMBL" id="CAF0855295.1"/>
    </source>
</evidence>
<reference evidence="1" key="1">
    <citation type="submission" date="2021-02" db="EMBL/GenBank/DDBJ databases">
        <authorList>
            <person name="Nowell W R."/>
        </authorList>
    </citation>
    <scope>NUCLEOTIDE SEQUENCE</scope>
</reference>
<organism evidence="1 2">
    <name type="scientific">Rotaria sordida</name>
    <dbReference type="NCBI Taxonomy" id="392033"/>
    <lineage>
        <taxon>Eukaryota</taxon>
        <taxon>Metazoa</taxon>
        <taxon>Spiralia</taxon>
        <taxon>Gnathifera</taxon>
        <taxon>Rotifera</taxon>
        <taxon>Eurotatoria</taxon>
        <taxon>Bdelloidea</taxon>
        <taxon>Philodinida</taxon>
        <taxon>Philodinidae</taxon>
        <taxon>Rotaria</taxon>
    </lineage>
</organism>
<dbReference type="AlphaFoldDB" id="A0A813WFR4"/>
<sequence>MSVLDIIRFTGLAIKGAYKLAIAIRDSESIHVELKQAASLLITDLKMVEDILDHLQHFAHRIAVHDQSLLAKNITMLRSTLGEAQTIFEDVVRDRNFLERLLMKKDGYRRQLREISAHLHELCRTIEGAIPTMMKIEISCREFSDFRRKLLNIPDKTLSLYGLSFKNNTPHSVVAVTNEEFDATKVSFYMKVHNEQVIFSYQLRTWSTLNLKSLNHDERLRRFREDFRVRKNPGHHDSTSSLDLIFATDSLPKLTTALSQTSVAAPTNSSHEQLNFSEFFMSHDDICGMTLTQSFIYIATKYEIRIVSLDKKKIIAQYGTEGNGPNKFKHISYLYIPPNDETNLYVVDRGQYCVQHYKINDTGLHFKHVHQYVVIANVSQGYNLVSCVIYNENLYVSDDANNCLHIFPLNRERQSDYLVDKSMPRFSPGSLCVDDKYLYVADRSSKGLGILVFNEQCEIIDWFRNSLLKEVLAMDIVPDINKLYILTTTQDENNKRKRPLIASMDLVIRPRQ</sequence>
<protein>
    <submittedName>
        <fullName evidence="1">Uncharacterized protein</fullName>
    </submittedName>
</protein>
<dbReference type="InterPro" id="IPR011044">
    <property type="entry name" value="Quino_amine_DH_bsu"/>
</dbReference>
<dbReference type="InterPro" id="IPR011042">
    <property type="entry name" value="6-blade_b-propeller_TolB-like"/>
</dbReference>
<comment type="caution">
    <text evidence="1">The sequence shown here is derived from an EMBL/GenBank/DDBJ whole genome shotgun (WGS) entry which is preliminary data.</text>
</comment>
<evidence type="ECO:0000313" key="2">
    <source>
        <dbReference type="Proteomes" id="UP000663864"/>
    </source>
</evidence>
<dbReference type="Gene3D" id="2.120.10.30">
    <property type="entry name" value="TolB, C-terminal domain"/>
    <property type="match status" value="1"/>
</dbReference>
<accession>A0A813WFR4</accession>
<proteinExistence type="predicted"/>
<dbReference type="Proteomes" id="UP000663864">
    <property type="component" value="Unassembled WGS sequence"/>
</dbReference>
<gene>
    <name evidence="1" type="ORF">ZHD862_LOCUS5087</name>
</gene>